<dbReference type="InterPro" id="IPR028082">
    <property type="entry name" value="Peripla_BP_I"/>
</dbReference>
<evidence type="ECO:0000259" key="4">
    <source>
        <dbReference type="PROSITE" id="PS50932"/>
    </source>
</evidence>
<comment type="caution">
    <text evidence="5">The sequence shown here is derived from an EMBL/GenBank/DDBJ whole genome shotgun (WGS) entry which is preliminary data.</text>
</comment>
<dbReference type="Proteomes" id="UP000011666">
    <property type="component" value="Unassembled WGS sequence"/>
</dbReference>
<evidence type="ECO:0000313" key="5">
    <source>
        <dbReference type="EMBL" id="GAC66698.1"/>
    </source>
</evidence>
<dbReference type="CDD" id="cd06307">
    <property type="entry name" value="PBP1_sugar_binding"/>
    <property type="match status" value="1"/>
</dbReference>
<dbReference type="Gene3D" id="3.40.50.2300">
    <property type="match status" value="2"/>
</dbReference>
<organism evidence="5 6">
    <name type="scientific">Gordonia soli NBRC 108243</name>
    <dbReference type="NCBI Taxonomy" id="1223545"/>
    <lineage>
        <taxon>Bacteria</taxon>
        <taxon>Bacillati</taxon>
        <taxon>Actinomycetota</taxon>
        <taxon>Actinomycetes</taxon>
        <taxon>Mycobacteriales</taxon>
        <taxon>Gordoniaceae</taxon>
        <taxon>Gordonia</taxon>
    </lineage>
</organism>
<dbReference type="GO" id="GO:0003700">
    <property type="term" value="F:DNA-binding transcription factor activity"/>
    <property type="evidence" value="ECO:0007669"/>
    <property type="project" value="TreeGrafter"/>
</dbReference>
<keyword evidence="2" id="KW-0238">DNA-binding</keyword>
<dbReference type="Pfam" id="PF13407">
    <property type="entry name" value="Peripla_BP_4"/>
    <property type="match status" value="1"/>
</dbReference>
<gene>
    <name evidence="5" type="ORF">GS4_03_01460</name>
</gene>
<keyword evidence="3" id="KW-0804">Transcription</keyword>
<dbReference type="GO" id="GO:0000976">
    <property type="term" value="F:transcription cis-regulatory region binding"/>
    <property type="evidence" value="ECO:0007669"/>
    <property type="project" value="TreeGrafter"/>
</dbReference>
<dbReference type="SMART" id="SM00354">
    <property type="entry name" value="HTH_LACI"/>
    <property type="match status" value="1"/>
</dbReference>
<dbReference type="Gene3D" id="1.10.260.40">
    <property type="entry name" value="lambda repressor-like DNA-binding domains"/>
    <property type="match status" value="1"/>
</dbReference>
<keyword evidence="1" id="KW-0805">Transcription regulation</keyword>
<dbReference type="eggNOG" id="COG1879">
    <property type="taxonomic scope" value="Bacteria"/>
</dbReference>
<dbReference type="CDD" id="cd01392">
    <property type="entry name" value="HTH_LacI"/>
    <property type="match status" value="1"/>
</dbReference>
<dbReference type="InterPro" id="IPR000843">
    <property type="entry name" value="HTH_LacI"/>
</dbReference>
<evidence type="ECO:0000256" key="2">
    <source>
        <dbReference type="ARBA" id="ARBA00023125"/>
    </source>
</evidence>
<dbReference type="PROSITE" id="PS00356">
    <property type="entry name" value="HTH_LACI_1"/>
    <property type="match status" value="1"/>
</dbReference>
<dbReference type="PANTHER" id="PTHR30146">
    <property type="entry name" value="LACI-RELATED TRANSCRIPTIONAL REPRESSOR"/>
    <property type="match status" value="1"/>
</dbReference>
<sequence length="343" mass="37920">MREIARQAGVSEATVDRVLHERPGVREGTVLQVRQAIADLDRQRTQLRLSGRRFMVDLVMDTPKRFSALVRAAWEQELPNLRPAVFRVRHHLRETWPVDELVDQLDDIGRRGSSGVILKAPDTREVADAIARLTARRIPVVTLVTDVPMSTRIAYVGMDNRAAGATAAHLVCQWLRHVDGQVLVITSSERFRGEEEREMGFRSTMRALDPRRGIVDIPESDGFDATCRTLVGRALADHPDLVAVYSIGGGNNGIVDAFTSANRCCEVFIGHDLGDANRSLLLSGHMTAVIHHDLRADVRHAAQSIMGFHGAIPAPHRPGTSEIAVVTPYNLPVDDLTRSPRVI</sequence>
<dbReference type="AlphaFoldDB" id="M0QDL5"/>
<evidence type="ECO:0000256" key="3">
    <source>
        <dbReference type="ARBA" id="ARBA00023163"/>
    </source>
</evidence>
<dbReference type="InterPro" id="IPR010982">
    <property type="entry name" value="Lambda_DNA-bd_dom_sf"/>
</dbReference>
<dbReference type="PANTHER" id="PTHR30146:SF152">
    <property type="entry name" value="TRANSCRIPTIONAL REGULATORY PROTEIN"/>
    <property type="match status" value="1"/>
</dbReference>
<keyword evidence="6" id="KW-1185">Reference proteome</keyword>
<dbReference type="SUPFAM" id="SSF47413">
    <property type="entry name" value="lambda repressor-like DNA-binding domains"/>
    <property type="match status" value="1"/>
</dbReference>
<evidence type="ECO:0000313" key="6">
    <source>
        <dbReference type="Proteomes" id="UP000011666"/>
    </source>
</evidence>
<accession>M0QDL5</accession>
<feature type="domain" description="HTH lacI-type" evidence="4">
    <location>
        <begin position="1"/>
        <end position="51"/>
    </location>
</feature>
<dbReference type="InterPro" id="IPR025997">
    <property type="entry name" value="SBP_2_dom"/>
</dbReference>
<dbReference type="EMBL" id="BANX01000003">
    <property type="protein sequence ID" value="GAC66698.1"/>
    <property type="molecule type" value="Genomic_DNA"/>
</dbReference>
<proteinExistence type="predicted"/>
<protein>
    <submittedName>
        <fullName evidence="5">Putative LacI family transcriptional regulator</fullName>
    </submittedName>
</protein>
<dbReference type="PROSITE" id="PS50932">
    <property type="entry name" value="HTH_LACI_2"/>
    <property type="match status" value="1"/>
</dbReference>
<evidence type="ECO:0000256" key="1">
    <source>
        <dbReference type="ARBA" id="ARBA00023015"/>
    </source>
</evidence>
<dbReference type="Pfam" id="PF00356">
    <property type="entry name" value="LacI"/>
    <property type="match status" value="1"/>
</dbReference>
<reference evidence="5 6" key="1">
    <citation type="submission" date="2013-01" db="EMBL/GenBank/DDBJ databases">
        <title>Whole genome shotgun sequence of Gordonia soli NBRC 108243.</title>
        <authorList>
            <person name="Isaki-Nakamura S."/>
            <person name="Hosoyama A."/>
            <person name="Tsuchikane K."/>
            <person name="Ando Y."/>
            <person name="Baba S."/>
            <person name="Ohji S."/>
            <person name="Hamada M."/>
            <person name="Tamura T."/>
            <person name="Yamazoe A."/>
            <person name="Yamazaki S."/>
            <person name="Fujita N."/>
        </authorList>
    </citation>
    <scope>NUCLEOTIDE SEQUENCE [LARGE SCALE GENOMIC DNA]</scope>
    <source>
        <strain evidence="5 6">NBRC 108243</strain>
    </source>
</reference>
<name>M0QDL5_9ACTN</name>
<dbReference type="STRING" id="1223545.GS4_03_01460"/>
<dbReference type="SUPFAM" id="SSF53822">
    <property type="entry name" value="Periplasmic binding protein-like I"/>
    <property type="match status" value="1"/>
</dbReference>